<dbReference type="STRING" id="50340.PF66_06193"/>
<dbReference type="Pfam" id="PF22479">
    <property type="entry name" value="Pam3_gp18"/>
    <property type="match status" value="1"/>
</dbReference>
<protein>
    <recommendedName>
        <fullName evidence="1">Cyanophage baseplate Pam3 plug gp18 domain-containing protein</fullName>
    </recommendedName>
</protein>
<gene>
    <name evidence="2" type="ORF">PF66_06193</name>
</gene>
<organism evidence="2 3">
    <name type="scientific">Pseudomonas asplenii</name>
    <dbReference type="NCBI Taxonomy" id="53407"/>
    <lineage>
        <taxon>Bacteria</taxon>
        <taxon>Pseudomonadati</taxon>
        <taxon>Pseudomonadota</taxon>
        <taxon>Gammaproteobacteria</taxon>
        <taxon>Pseudomonadales</taxon>
        <taxon>Pseudomonadaceae</taxon>
        <taxon>Pseudomonas</taxon>
    </lineage>
</organism>
<accession>A0A0N0E151</accession>
<reference evidence="2 3" key="1">
    <citation type="journal article" date="2015" name="PLoS ONE">
        <title>Rice-Infecting Pseudomonas Genomes Are Highly Accessorized and Harbor Multiple Putative Virulence Mechanisms to Cause Sheath Brown Rot.</title>
        <authorList>
            <person name="Quibod I.L."/>
            <person name="Grande G."/>
            <person name="Oreiro E.G."/>
            <person name="Borja F.N."/>
            <person name="Dossa G.S."/>
            <person name="Mauleon R."/>
            <person name="Cruz C.V."/>
            <person name="Oliva R."/>
        </authorList>
    </citation>
    <scope>NUCLEOTIDE SEQUENCE [LARGE SCALE GENOMIC DNA]</scope>
    <source>
        <strain evidence="2 3">IRRI 6609</strain>
    </source>
</reference>
<sequence>MKIIPISATPSQVFSIVLGTQNCTIKVYQKSTGTFLDLALAGTPLLTGVLCQDRVRLVRQAYLGFSGDLAFMDTQGFDVPQYQGLGSRWQLMYLEPSDL</sequence>
<dbReference type="PATRIC" id="fig|50340.43.peg.4426"/>
<dbReference type="EMBL" id="JSYZ01000034">
    <property type="protein sequence ID" value="KPA87283.1"/>
    <property type="molecule type" value="Genomic_DNA"/>
</dbReference>
<dbReference type="OrthoDB" id="6444802at2"/>
<dbReference type="AlphaFoldDB" id="A0A0N0E151"/>
<comment type="caution">
    <text evidence="2">The sequence shown here is derived from an EMBL/GenBank/DDBJ whole genome shotgun (WGS) entry which is preliminary data.</text>
</comment>
<feature type="domain" description="Cyanophage baseplate Pam3 plug gp18" evidence="1">
    <location>
        <begin position="1"/>
        <end position="95"/>
    </location>
</feature>
<keyword evidence="3" id="KW-1185">Reference proteome</keyword>
<dbReference type="InterPro" id="IPR054252">
    <property type="entry name" value="Pam3_gp18"/>
</dbReference>
<name>A0A0N0E151_9PSED</name>
<dbReference type="Proteomes" id="UP000037931">
    <property type="component" value="Unassembled WGS sequence"/>
</dbReference>
<dbReference type="RefSeq" id="WP_054064717.1">
    <property type="nucleotide sequence ID" value="NZ_JSYZ01000034.1"/>
</dbReference>
<evidence type="ECO:0000313" key="3">
    <source>
        <dbReference type="Proteomes" id="UP000037931"/>
    </source>
</evidence>
<proteinExistence type="predicted"/>
<evidence type="ECO:0000313" key="2">
    <source>
        <dbReference type="EMBL" id="KPA87283.1"/>
    </source>
</evidence>
<evidence type="ECO:0000259" key="1">
    <source>
        <dbReference type="Pfam" id="PF22479"/>
    </source>
</evidence>